<feature type="transmembrane region" description="Helical" evidence="7">
    <location>
        <begin position="246"/>
        <end position="263"/>
    </location>
</feature>
<feature type="transmembrane region" description="Helical" evidence="7">
    <location>
        <begin position="52"/>
        <end position="78"/>
    </location>
</feature>
<evidence type="ECO:0000256" key="1">
    <source>
        <dbReference type="ARBA" id="ARBA00004141"/>
    </source>
</evidence>
<proteinExistence type="predicted"/>
<dbReference type="Gene3D" id="1.20.1250.20">
    <property type="entry name" value="MFS general substrate transporter like domains"/>
    <property type="match status" value="2"/>
</dbReference>
<feature type="transmembrane region" description="Helical" evidence="7">
    <location>
        <begin position="534"/>
        <end position="560"/>
    </location>
</feature>
<dbReference type="PROSITE" id="PS50850">
    <property type="entry name" value="MFS"/>
    <property type="match status" value="1"/>
</dbReference>
<accession>A0A6A6YDB3</accession>
<dbReference type="GO" id="GO:0022857">
    <property type="term" value="F:transmembrane transporter activity"/>
    <property type="evidence" value="ECO:0007669"/>
    <property type="project" value="InterPro"/>
</dbReference>
<evidence type="ECO:0000256" key="2">
    <source>
        <dbReference type="ARBA" id="ARBA00022448"/>
    </source>
</evidence>
<evidence type="ECO:0000256" key="5">
    <source>
        <dbReference type="ARBA" id="ARBA00023136"/>
    </source>
</evidence>
<feature type="transmembrane region" description="Helical" evidence="7">
    <location>
        <begin position="175"/>
        <end position="193"/>
    </location>
</feature>
<comment type="subcellular location">
    <subcellularLocation>
        <location evidence="1">Membrane</location>
        <topology evidence="1">Multi-pass membrane protein</topology>
    </subcellularLocation>
</comment>
<evidence type="ECO:0000256" key="3">
    <source>
        <dbReference type="ARBA" id="ARBA00022692"/>
    </source>
</evidence>
<feature type="transmembrane region" description="Helical" evidence="7">
    <location>
        <begin position="383"/>
        <end position="402"/>
    </location>
</feature>
<dbReference type="Proteomes" id="UP000504636">
    <property type="component" value="Unplaced"/>
</dbReference>
<feature type="transmembrane region" description="Helical" evidence="7">
    <location>
        <begin position="356"/>
        <end position="376"/>
    </location>
</feature>
<feature type="transmembrane region" description="Helical" evidence="7">
    <location>
        <begin position="314"/>
        <end position="336"/>
    </location>
</feature>
<name>A0A6A6YDB3_9PEZI</name>
<dbReference type="GeneID" id="54467513"/>
<keyword evidence="3 7" id="KW-0812">Transmembrane</keyword>
<feature type="transmembrane region" description="Helical" evidence="7">
    <location>
        <begin position="408"/>
        <end position="432"/>
    </location>
</feature>
<organism evidence="9">
    <name type="scientific">Mytilinidion resinicola</name>
    <dbReference type="NCBI Taxonomy" id="574789"/>
    <lineage>
        <taxon>Eukaryota</taxon>
        <taxon>Fungi</taxon>
        <taxon>Dikarya</taxon>
        <taxon>Ascomycota</taxon>
        <taxon>Pezizomycotina</taxon>
        <taxon>Dothideomycetes</taxon>
        <taxon>Pleosporomycetidae</taxon>
        <taxon>Mytilinidiales</taxon>
        <taxon>Mytilinidiaceae</taxon>
        <taxon>Mytilinidion</taxon>
    </lineage>
</organism>
<feature type="compositionally biased region" description="Basic and acidic residues" evidence="6">
    <location>
        <begin position="11"/>
        <end position="34"/>
    </location>
</feature>
<dbReference type="EMBL" id="MU003706">
    <property type="protein sequence ID" value="KAF2806812.1"/>
    <property type="molecule type" value="Genomic_DNA"/>
</dbReference>
<sequence length="569" mass="61030">MEPGNIQASSIEEKQDTSDGHFEHCPLPKDDRESFQAHDVKRPRGWKFRTSIAGFSLCLLYVGSQISLYFIGATISFIVEDIGGADKISWLPVANTLAVASTAPFSGYLQDLIGRRYIALTGSAFLIVGAILVGTAHSFGQAVTGMALTGAGSGIGELTALAGVAEIVPVNRRGLYLGLVTICIVPFSPYVMYSQLLSTHSTWRWGMWITVILNGIACVGTACTYFPKRVNSEKPSRWEILKEIDYIGGITSITGLTLFLVALQSGGYTHPWRSPYVLCTLLIGFLLIAVFVLWEWKGAKKPMIPKQIFAGQRIVALAFLVAFISGMDFYSVLNFFPLSFQNVYKPSPIAIGCKGLGPGLSVPFGAALINMLLSVWIGHNRELLLFSTFIMTVFGGALAATTPDTPKMSIAFGTIAGFGIGGVLVPAATIAITVTPDDFIATTVALSLSARVIGGSIGYALYYNIFATKLNDKLPVYLATAAIKAGLPVSSSKEFVLALLTGPATVMDVKGVTPMVLEAAALASRWAYSDSLAYVWYTSIAFGVIACIASFFIGNVRLYLTQRVATQLM</sequence>
<evidence type="ECO:0000313" key="11">
    <source>
        <dbReference type="RefSeq" id="XP_033573776.1"/>
    </source>
</evidence>
<dbReference type="AlphaFoldDB" id="A0A6A6YDB3"/>
<reference evidence="11" key="2">
    <citation type="submission" date="2020-04" db="EMBL/GenBank/DDBJ databases">
        <authorList>
            <consortium name="NCBI Genome Project"/>
        </authorList>
    </citation>
    <scope>NUCLEOTIDE SEQUENCE</scope>
    <source>
        <strain evidence="11">CBS 304.34</strain>
    </source>
</reference>
<keyword evidence="10" id="KW-1185">Reference proteome</keyword>
<keyword evidence="5 7" id="KW-0472">Membrane</keyword>
<feature type="transmembrane region" description="Helical" evidence="7">
    <location>
        <begin position="439"/>
        <end position="462"/>
    </location>
</feature>
<feature type="compositionally biased region" description="Polar residues" evidence="6">
    <location>
        <begin position="1"/>
        <end position="10"/>
    </location>
</feature>
<dbReference type="Pfam" id="PF06609">
    <property type="entry name" value="TRI12"/>
    <property type="match status" value="1"/>
</dbReference>
<dbReference type="InterPro" id="IPR036259">
    <property type="entry name" value="MFS_trans_sf"/>
</dbReference>
<dbReference type="InterPro" id="IPR010573">
    <property type="entry name" value="MFS_Str1/Tri12-like"/>
</dbReference>
<keyword evidence="4 7" id="KW-1133">Transmembrane helix</keyword>
<feature type="transmembrane region" description="Helical" evidence="7">
    <location>
        <begin position="275"/>
        <end position="294"/>
    </location>
</feature>
<feature type="transmembrane region" description="Helical" evidence="7">
    <location>
        <begin position="117"/>
        <end position="139"/>
    </location>
</feature>
<dbReference type="RefSeq" id="XP_033573776.1">
    <property type="nucleotide sequence ID" value="XM_033726620.1"/>
</dbReference>
<dbReference type="SUPFAM" id="SSF103473">
    <property type="entry name" value="MFS general substrate transporter"/>
    <property type="match status" value="1"/>
</dbReference>
<feature type="domain" description="Major facilitator superfamily (MFS) profile" evidence="8">
    <location>
        <begin position="51"/>
        <end position="496"/>
    </location>
</feature>
<dbReference type="PANTHER" id="PTHR23501:SF109">
    <property type="entry name" value="MAJOR FACILITATOR SUPERFAMILY (MFS) PROFILE DOMAIN-CONTAINING PROTEIN-RELATED"/>
    <property type="match status" value="1"/>
</dbReference>
<reference evidence="9 11" key="1">
    <citation type="journal article" date="2020" name="Stud. Mycol.">
        <title>101 Dothideomycetes genomes: a test case for predicting lifestyles and emergence of pathogens.</title>
        <authorList>
            <person name="Haridas S."/>
            <person name="Albert R."/>
            <person name="Binder M."/>
            <person name="Bloem J."/>
            <person name="Labutti K."/>
            <person name="Salamov A."/>
            <person name="Andreopoulos B."/>
            <person name="Baker S."/>
            <person name="Barry K."/>
            <person name="Bills G."/>
            <person name="Bluhm B."/>
            <person name="Cannon C."/>
            <person name="Castanera R."/>
            <person name="Culley D."/>
            <person name="Daum C."/>
            <person name="Ezra D."/>
            <person name="Gonzalez J."/>
            <person name="Henrissat B."/>
            <person name="Kuo A."/>
            <person name="Liang C."/>
            <person name="Lipzen A."/>
            <person name="Lutzoni F."/>
            <person name="Magnuson J."/>
            <person name="Mondo S."/>
            <person name="Nolan M."/>
            <person name="Ohm R."/>
            <person name="Pangilinan J."/>
            <person name="Park H.-J."/>
            <person name="Ramirez L."/>
            <person name="Alfaro M."/>
            <person name="Sun H."/>
            <person name="Tritt A."/>
            <person name="Yoshinaga Y."/>
            <person name="Zwiers L.-H."/>
            <person name="Turgeon B."/>
            <person name="Goodwin S."/>
            <person name="Spatafora J."/>
            <person name="Crous P."/>
            <person name="Grigoriev I."/>
        </authorList>
    </citation>
    <scope>NUCLEOTIDE SEQUENCE</scope>
    <source>
        <strain evidence="9 11">CBS 304.34</strain>
    </source>
</reference>
<dbReference type="InterPro" id="IPR020846">
    <property type="entry name" value="MFS_dom"/>
</dbReference>
<protein>
    <submittedName>
        <fullName evidence="9 11">Major facilitator superfamily transporter</fullName>
    </submittedName>
</protein>
<dbReference type="PANTHER" id="PTHR23501">
    <property type="entry name" value="MAJOR FACILITATOR SUPERFAMILY"/>
    <property type="match status" value="1"/>
</dbReference>
<evidence type="ECO:0000313" key="9">
    <source>
        <dbReference type="EMBL" id="KAF2806812.1"/>
    </source>
</evidence>
<keyword evidence="2" id="KW-0813">Transport</keyword>
<dbReference type="OrthoDB" id="4161376at2759"/>
<evidence type="ECO:0000256" key="6">
    <source>
        <dbReference type="SAM" id="MobiDB-lite"/>
    </source>
</evidence>
<feature type="transmembrane region" description="Helical" evidence="7">
    <location>
        <begin position="205"/>
        <end position="226"/>
    </location>
</feature>
<feature type="transmembrane region" description="Helical" evidence="7">
    <location>
        <begin position="90"/>
        <end position="110"/>
    </location>
</feature>
<evidence type="ECO:0000256" key="7">
    <source>
        <dbReference type="SAM" id="Phobius"/>
    </source>
</evidence>
<evidence type="ECO:0000313" key="10">
    <source>
        <dbReference type="Proteomes" id="UP000504636"/>
    </source>
</evidence>
<reference evidence="11" key="3">
    <citation type="submission" date="2025-04" db="UniProtKB">
        <authorList>
            <consortium name="RefSeq"/>
        </authorList>
    </citation>
    <scope>IDENTIFICATION</scope>
    <source>
        <strain evidence="11">CBS 304.34</strain>
    </source>
</reference>
<feature type="transmembrane region" description="Helical" evidence="7">
    <location>
        <begin position="145"/>
        <end position="168"/>
    </location>
</feature>
<evidence type="ECO:0000256" key="4">
    <source>
        <dbReference type="ARBA" id="ARBA00022989"/>
    </source>
</evidence>
<dbReference type="GO" id="GO:0005886">
    <property type="term" value="C:plasma membrane"/>
    <property type="evidence" value="ECO:0007669"/>
    <property type="project" value="TreeGrafter"/>
</dbReference>
<evidence type="ECO:0000259" key="8">
    <source>
        <dbReference type="PROSITE" id="PS50850"/>
    </source>
</evidence>
<gene>
    <name evidence="9 11" type="ORF">BDZ99DRAFT_537695</name>
</gene>
<feature type="region of interest" description="Disordered" evidence="6">
    <location>
        <begin position="1"/>
        <end position="34"/>
    </location>
</feature>